<evidence type="ECO:0000313" key="4">
    <source>
        <dbReference type="Proteomes" id="UP000008820"/>
    </source>
</evidence>
<keyword evidence="2" id="KW-0732">Signal</keyword>
<evidence type="ECO:0000256" key="1">
    <source>
        <dbReference type="SAM" id="MobiDB-lite"/>
    </source>
</evidence>
<proteinExistence type="predicted"/>
<reference evidence="3" key="2">
    <citation type="submission" date="2020-05" db="UniProtKB">
        <authorList>
            <consortium name="EnsemblMetazoa"/>
        </authorList>
    </citation>
    <scope>IDENTIFICATION</scope>
    <source>
        <strain evidence="3">LVP_AGWG</strain>
    </source>
</reference>
<feature type="compositionally biased region" description="Basic and acidic residues" evidence="1">
    <location>
        <begin position="106"/>
        <end position="117"/>
    </location>
</feature>
<keyword evidence="4" id="KW-1185">Reference proteome</keyword>
<feature type="signal peptide" evidence="2">
    <location>
        <begin position="1"/>
        <end position="25"/>
    </location>
</feature>
<evidence type="ECO:0000313" key="3">
    <source>
        <dbReference type="EnsemblMetazoa" id="AAEL025604-PA"/>
    </source>
</evidence>
<feature type="chain" id="PRO_5043769852" evidence="2">
    <location>
        <begin position="26"/>
        <end position="162"/>
    </location>
</feature>
<dbReference type="InParanoid" id="A0A6I8U6X5"/>
<dbReference type="EnsemblMetazoa" id="AAEL025604-RA">
    <property type="protein sequence ID" value="AAEL025604-PA"/>
    <property type="gene ID" value="AAEL025604"/>
</dbReference>
<name>A0A6I8U6X5_AEDAE</name>
<evidence type="ECO:0000256" key="2">
    <source>
        <dbReference type="SAM" id="SignalP"/>
    </source>
</evidence>
<feature type="compositionally biased region" description="Gly residues" evidence="1">
    <location>
        <begin position="95"/>
        <end position="105"/>
    </location>
</feature>
<gene>
    <name evidence="3" type="primary">110676696</name>
</gene>
<reference evidence="3 4" key="1">
    <citation type="submission" date="2017-06" db="EMBL/GenBank/DDBJ databases">
        <title>Aedes aegypti genome working group (AGWG) sequencing and assembly.</title>
        <authorList>
            <consortium name="Aedes aegypti Genome Working Group (AGWG)"/>
            <person name="Matthews B.J."/>
        </authorList>
    </citation>
    <scope>NUCLEOTIDE SEQUENCE [LARGE SCALE GENOMIC DNA]</scope>
    <source>
        <strain evidence="3 4">LVP_AGWG</strain>
    </source>
</reference>
<organism evidence="3 4">
    <name type="scientific">Aedes aegypti</name>
    <name type="common">Yellowfever mosquito</name>
    <name type="synonym">Culex aegypti</name>
    <dbReference type="NCBI Taxonomy" id="7159"/>
    <lineage>
        <taxon>Eukaryota</taxon>
        <taxon>Metazoa</taxon>
        <taxon>Ecdysozoa</taxon>
        <taxon>Arthropoda</taxon>
        <taxon>Hexapoda</taxon>
        <taxon>Insecta</taxon>
        <taxon>Pterygota</taxon>
        <taxon>Neoptera</taxon>
        <taxon>Endopterygota</taxon>
        <taxon>Diptera</taxon>
        <taxon>Nematocera</taxon>
        <taxon>Culicoidea</taxon>
        <taxon>Culicidae</taxon>
        <taxon>Culicinae</taxon>
        <taxon>Aedini</taxon>
        <taxon>Aedes</taxon>
        <taxon>Stegomyia</taxon>
    </lineage>
</organism>
<accession>A0A6I8U6X5</accession>
<sequence length="162" mass="18285">MKTSRFICCCAIVVIVSTAVGSTFADQSTKERIRIHKEWLARRAASRVNTNSTQRTTYLRKLIKFKNEHEPLSENDISFVPHFAHNNRDNEYHQEGGGGSGGTEGTRGDTVESRGELQQDSDNEYGLRPVGSVANPDDMSEQQSQADRYRYNVASEMTLYYV</sequence>
<protein>
    <submittedName>
        <fullName evidence="3">Uncharacterized protein</fullName>
    </submittedName>
</protein>
<feature type="region of interest" description="Disordered" evidence="1">
    <location>
        <begin position="87"/>
        <end position="147"/>
    </location>
</feature>
<dbReference type="Proteomes" id="UP000008820">
    <property type="component" value="Chromosome 2"/>
</dbReference>
<dbReference type="OrthoDB" id="7744380at2759"/>
<dbReference type="AlphaFoldDB" id="A0A6I8U6X5"/>